<keyword evidence="3" id="KW-1185">Reference proteome</keyword>
<sequence>MPKCTRCVGSVHFGKYCENTVDLAFGECFDEGFDENVGQQPVATDDENNGQQPVATDEDLDKVPTDDGQRPHDFDNDPNDDFKDDPKDPPNDDPSEDPNDDPSDAPYSEQPSIVVNSASSVVGSKKTPL</sequence>
<feature type="compositionally biased region" description="Polar residues" evidence="1">
    <location>
        <begin position="109"/>
        <end position="122"/>
    </location>
</feature>
<dbReference type="EnsemblPlants" id="HORVU.MOREX.r3.5HG0515250.1">
    <property type="protein sequence ID" value="HORVU.MOREX.r3.5HG0515250.1"/>
    <property type="gene ID" value="HORVU.MOREX.r3.5HG0515250"/>
</dbReference>
<reference evidence="3" key="1">
    <citation type="journal article" date="2012" name="Nature">
        <title>A physical, genetic and functional sequence assembly of the barley genome.</title>
        <authorList>
            <consortium name="The International Barley Genome Sequencing Consortium"/>
            <person name="Mayer K.F."/>
            <person name="Waugh R."/>
            <person name="Brown J.W."/>
            <person name="Schulman A."/>
            <person name="Langridge P."/>
            <person name="Platzer M."/>
            <person name="Fincher G.B."/>
            <person name="Muehlbauer G.J."/>
            <person name="Sato K."/>
            <person name="Close T.J."/>
            <person name="Wise R.P."/>
            <person name="Stein N."/>
        </authorList>
    </citation>
    <scope>NUCLEOTIDE SEQUENCE [LARGE SCALE GENOMIC DNA]</scope>
    <source>
        <strain evidence="3">cv. Morex</strain>
    </source>
</reference>
<reference evidence="2" key="3">
    <citation type="submission" date="2022-01" db="UniProtKB">
        <authorList>
            <consortium name="EnsemblPlants"/>
        </authorList>
    </citation>
    <scope>IDENTIFICATION</scope>
    <source>
        <strain evidence="2">subsp. vulgare</strain>
    </source>
</reference>
<proteinExistence type="predicted"/>
<protein>
    <submittedName>
        <fullName evidence="2">Uncharacterized protein</fullName>
    </submittedName>
</protein>
<evidence type="ECO:0000256" key="1">
    <source>
        <dbReference type="SAM" id="MobiDB-lite"/>
    </source>
</evidence>
<evidence type="ECO:0000313" key="3">
    <source>
        <dbReference type="Proteomes" id="UP000011116"/>
    </source>
</evidence>
<organism evidence="2 3">
    <name type="scientific">Hordeum vulgare subsp. vulgare</name>
    <name type="common">Domesticated barley</name>
    <dbReference type="NCBI Taxonomy" id="112509"/>
    <lineage>
        <taxon>Eukaryota</taxon>
        <taxon>Viridiplantae</taxon>
        <taxon>Streptophyta</taxon>
        <taxon>Embryophyta</taxon>
        <taxon>Tracheophyta</taxon>
        <taxon>Spermatophyta</taxon>
        <taxon>Magnoliopsida</taxon>
        <taxon>Liliopsida</taxon>
        <taxon>Poales</taxon>
        <taxon>Poaceae</taxon>
        <taxon>BOP clade</taxon>
        <taxon>Pooideae</taxon>
        <taxon>Triticodae</taxon>
        <taxon>Triticeae</taxon>
        <taxon>Hordeinae</taxon>
        <taxon>Hordeum</taxon>
    </lineage>
</organism>
<feature type="compositionally biased region" description="Acidic residues" evidence="1">
    <location>
        <begin position="91"/>
        <end position="103"/>
    </location>
</feature>
<dbReference type="Gramene" id="HORVU.MOREX.r3.5HG0515250.1">
    <property type="protein sequence ID" value="HORVU.MOREX.r3.5HG0515250.1"/>
    <property type="gene ID" value="HORVU.MOREX.r3.5HG0515250"/>
</dbReference>
<feature type="compositionally biased region" description="Basic and acidic residues" evidence="1">
    <location>
        <begin position="61"/>
        <end position="90"/>
    </location>
</feature>
<feature type="region of interest" description="Disordered" evidence="1">
    <location>
        <begin position="32"/>
        <end position="129"/>
    </location>
</feature>
<dbReference type="AlphaFoldDB" id="A0A8I6YCU2"/>
<dbReference type="Proteomes" id="UP000011116">
    <property type="component" value="Chromosome 5H"/>
</dbReference>
<evidence type="ECO:0000313" key="2">
    <source>
        <dbReference type="EnsemblPlants" id="HORVU.MOREX.r3.5HG0515250.1"/>
    </source>
</evidence>
<name>A0A8I6YCU2_HORVV</name>
<reference evidence="2" key="2">
    <citation type="submission" date="2020-10" db="EMBL/GenBank/DDBJ databases">
        <authorList>
            <person name="Scholz U."/>
            <person name="Mascher M."/>
            <person name="Fiebig A."/>
        </authorList>
    </citation>
    <scope>NUCLEOTIDE SEQUENCE [LARGE SCALE GENOMIC DNA]</scope>
    <source>
        <strain evidence="2">cv. Morex</strain>
    </source>
</reference>
<accession>A0A8I6YCU2</accession>